<reference evidence="2 3" key="1">
    <citation type="submission" date="2019-08" db="EMBL/GenBank/DDBJ databases">
        <title>Complete genome sequence of Candidatus Uab amorphum.</title>
        <authorList>
            <person name="Shiratori T."/>
            <person name="Suzuki S."/>
            <person name="Kakizawa Y."/>
            <person name="Ishida K."/>
        </authorList>
    </citation>
    <scope>NUCLEOTIDE SEQUENCE [LARGE SCALE GENOMIC DNA]</scope>
    <source>
        <strain evidence="2 3">SRT547</strain>
    </source>
</reference>
<evidence type="ECO:0000313" key="2">
    <source>
        <dbReference type="EMBL" id="BBM86149.1"/>
    </source>
</evidence>
<dbReference type="KEGG" id="uam:UABAM_04535"/>
<feature type="coiled-coil region" evidence="1">
    <location>
        <begin position="949"/>
        <end position="1062"/>
    </location>
</feature>
<feature type="coiled-coil region" evidence="1">
    <location>
        <begin position="1428"/>
        <end position="1523"/>
    </location>
</feature>
<keyword evidence="1" id="KW-0175">Coiled coil</keyword>
<dbReference type="RefSeq" id="WP_151970223.1">
    <property type="nucleotide sequence ID" value="NZ_AP019860.1"/>
</dbReference>
<name>A0A5S9IQD6_UABAM</name>
<evidence type="ECO:0000313" key="3">
    <source>
        <dbReference type="Proteomes" id="UP000326354"/>
    </source>
</evidence>
<dbReference type="Proteomes" id="UP000326354">
    <property type="component" value="Chromosome"/>
</dbReference>
<sequence length="1780" mass="206611">MRIFLTLIILLLPVFAQDGLASLYKSAFETQEVTTSKFLEQESFRSAIISNFNALLTQLSQPQQDLILDNAMQEFSFIRREVIKKELQMNNSKSADLHSLDANTLKSYVLLLSSVQALRTPANSEQMEKLKELHDQIFTKKSDQQTVVNFSGGVNLLKNTYELFVKHHQAGNISAEEFRAWMRIAVPYLFKYETQETPLVVDGKFQEIVKAISPFLEKSLEVFFHDIQFKGESALQDTTQLGLWFPYNEPKNSIGFHPVFFLTLENNKKFQDIIASGKDDSLSAKAMLSYMEWLATFSRKDETIISFLFRVAWKNAEATLPGKEIPTFLAKETPTTPVYWQRVIQTVIFGLEENWPKVFSIIDIALLGKQWKNNFYQERIQLTTHAVDYLFEISKNTQNDLKLLSLREWKLRKDSNKQFAEDFRKILFPHTSKLVFDNPYAIFEFSPTEYNSLIMIANSLHTLENKAFLAARNFLSILALRIPQLSELAWKTLADQQQTPQTKRTMSLLFEGFAYREIKPQEVDNIFARWKKDKNLSDTLLLLYIGDHRYEGQQLVKHIFPETSSIKTLIENSSERKAEVYDAVANFIIRDIQQRSFRDDTFSRFKVLCELDAPPGALWSTQKLNLEIAQIYWMKIGGVGLEQEGVLGLVDNILSSQQNFTKPYFDTWIAFRGLLKISTAQVSRSFEDSEPSLFTELKLISEHSISELDLRSQSFFHLFWILNYSREGDRLFRKGKELSDAGKHYKNAINKGPVLLDSFDRFEKKNKIFGEYGKSLRAFNYHLVQSLQKRAQLEVKRCEIKQKYLEKGFNFHGVNPNMFPSLQWENYRLAAKLEIDHLKEIRTKIEKQKADNLRDIVNKHSELIQETQEQAQSKLKVEKAIHLRQQAFFEEEAAKFAVEARSQELEAMQIMHSVVKKAKEAAEINVTLAEKSLEISKIEKSRLELATKVQVLDINIQEFNTEIAELEGEYQEKESYKKKYERLAAQAEKLRVHETQKQSFQIKEQYQQQLEQHQRELQLLQGELESRQKVLTSLGQLFSLIIKEIDEEVRNLREKHDNVQDARVKTLIERTTIIGWQLAKKFLESPFLNTQQNKLVADLEQLIREKKKNSSAQANAVSSFRSNSDPIFQELSSDAIENTVFEGISLQELHKKFPEVIDFTRDYERNMLRNTIKQFMTQVVAEDFSADMETQVKRELLLTTNEEQNYIGNYLKFITRNIEKRISFKKSMDDEALKKAVLFSLSNKYATVLEKEIHKIAMKYIEEKWDTAEGKIENDLRALFGSSESLQQEIQKWLGIVQQQFFADESQQLLQNSLQSLVKSFQCNIAGLMSVANIDELERKVNSVKQSLNEKKKTLETQQNEQISKIESKIAAQIAEITELKDKIQKQDVDYKQATLLYFQGIQNLKSAEIGEQQAQLGVLISQIKKKRESIEAEKRKIFLEMEKENQKIGETKIEQDELTIEIRKLELEMAQQQAENIAKKIEVAKTRVAEAEKQKESLSKKIDAAKVQVEIQSLEVAQQEERQAFNHVVKSIPTKIKPLISIDDLHRIQEKSEARLQFYLTAMRRIIELTTDKKLLLEKDEPAKENYNELIFQELKSKSHLRIGVFILDLHIENKKNRDLLHQLVKTGKISFSIDEIKAQNPFDKNRSVETLSMKNPSILSVDPIFSIRENTETFGFTTVSFRPKGVIQPKPIEDKLQRKTIGVETTFASAVRKDGNFVRLEDIESLSQKTSTIEKNLSESNFIFRSPIGEWSIKIDPARDHQQITRAAFIIYYTYFVE</sequence>
<proteinExistence type="predicted"/>
<gene>
    <name evidence="2" type="ORF">UABAM_04535</name>
</gene>
<organism evidence="2 3">
    <name type="scientific">Uabimicrobium amorphum</name>
    <dbReference type="NCBI Taxonomy" id="2596890"/>
    <lineage>
        <taxon>Bacteria</taxon>
        <taxon>Pseudomonadati</taxon>
        <taxon>Planctomycetota</taxon>
        <taxon>Candidatus Uabimicrobiia</taxon>
        <taxon>Candidatus Uabimicrobiales</taxon>
        <taxon>Candidatus Uabimicrobiaceae</taxon>
        <taxon>Candidatus Uabimicrobium</taxon>
    </lineage>
</organism>
<protein>
    <submittedName>
        <fullName evidence="2">Uncharacterized protein</fullName>
    </submittedName>
</protein>
<feature type="coiled-coil region" evidence="1">
    <location>
        <begin position="1334"/>
        <end position="1383"/>
    </location>
</feature>
<keyword evidence="3" id="KW-1185">Reference proteome</keyword>
<evidence type="ECO:0000256" key="1">
    <source>
        <dbReference type="SAM" id="Coils"/>
    </source>
</evidence>
<accession>A0A5S9IQD6</accession>
<dbReference type="EMBL" id="AP019860">
    <property type="protein sequence ID" value="BBM86149.1"/>
    <property type="molecule type" value="Genomic_DNA"/>
</dbReference>